<keyword evidence="4" id="KW-1185">Reference proteome</keyword>
<evidence type="ECO:0000256" key="1">
    <source>
        <dbReference type="SAM" id="MobiDB-lite"/>
    </source>
</evidence>
<evidence type="ECO:0000313" key="4">
    <source>
        <dbReference type="Proteomes" id="UP001596292"/>
    </source>
</evidence>
<keyword evidence="2" id="KW-0472">Membrane</keyword>
<feature type="transmembrane region" description="Helical" evidence="2">
    <location>
        <begin position="359"/>
        <end position="376"/>
    </location>
</feature>
<evidence type="ECO:0000256" key="2">
    <source>
        <dbReference type="SAM" id="Phobius"/>
    </source>
</evidence>
<proteinExistence type="predicted"/>
<evidence type="ECO:0000313" key="3">
    <source>
        <dbReference type="EMBL" id="MFC6791261.1"/>
    </source>
</evidence>
<feature type="transmembrane region" description="Helical" evidence="2">
    <location>
        <begin position="429"/>
        <end position="446"/>
    </location>
</feature>
<protein>
    <recommendedName>
        <fullName evidence="5">TULIP family P47-like protein</fullName>
    </recommendedName>
</protein>
<feature type="region of interest" description="Disordered" evidence="1">
    <location>
        <begin position="133"/>
        <end position="152"/>
    </location>
</feature>
<comment type="caution">
    <text evidence="3">The sequence shown here is derived from an EMBL/GenBank/DDBJ whole genome shotgun (WGS) entry which is preliminary data.</text>
</comment>
<dbReference type="Proteomes" id="UP001596292">
    <property type="component" value="Unassembled WGS sequence"/>
</dbReference>
<name>A0ABW2BPE0_9HYPH</name>
<keyword evidence="2" id="KW-0812">Transmembrane</keyword>
<accession>A0ABW2BPE0</accession>
<sequence>MPRSKQVHAAVELSRPALGFSVSEDLGHLQVAGVLDRAALEAWQRIADDGDWLQVLCVDESDDHVRPADVLDGDRVRLSIRYDGGAHAAYVFTPEGWRSFLLGERAPYGVSVVRLAFDDTSFATDGFVVEPWVGPPRPEMPPEPSPDTGPRRQVRCQASNLMAPRSIRPWLLKGEAPSGSVGYETWRGIATDMIVRSLPTELYRDDTVARVALSGQPPRRIDLGEAPKKPDTFALLQRAAAWVYTQGSDIEVRHTFLTSELAREWSPGQTFGAGLPVRLPTALDSASLVYKAHLRTGSKDILKALADLRKTLSDEVQKLMQQTRDLSAGVWRDVAVVIGLNALRAATDMTKVPVDAGKLSWVYVMVAAYVGLSYAMSVRTNARFLNASEDSRLAWRSKLYAFLDEDDYKALAKQPLDDAIAAYRSTQRWTTAVVVLVIIGLLYVAASDAGLLAERVPTGSAMSNPERIPKADVCWTAPMAA</sequence>
<organism evidence="3 4">
    <name type="scientific">Methylobacterium komagatae</name>
    <dbReference type="NCBI Taxonomy" id="374425"/>
    <lineage>
        <taxon>Bacteria</taxon>
        <taxon>Pseudomonadati</taxon>
        <taxon>Pseudomonadota</taxon>
        <taxon>Alphaproteobacteria</taxon>
        <taxon>Hyphomicrobiales</taxon>
        <taxon>Methylobacteriaceae</taxon>
        <taxon>Methylobacterium</taxon>
    </lineage>
</organism>
<feature type="compositionally biased region" description="Pro residues" evidence="1">
    <location>
        <begin position="133"/>
        <end position="147"/>
    </location>
</feature>
<keyword evidence="2" id="KW-1133">Transmembrane helix</keyword>
<evidence type="ECO:0008006" key="5">
    <source>
        <dbReference type="Google" id="ProtNLM"/>
    </source>
</evidence>
<dbReference type="EMBL" id="JBHSWN010000001">
    <property type="protein sequence ID" value="MFC6791261.1"/>
    <property type="molecule type" value="Genomic_DNA"/>
</dbReference>
<gene>
    <name evidence="3" type="ORF">ACFQE0_17530</name>
</gene>
<reference evidence="4" key="1">
    <citation type="journal article" date="2019" name="Int. J. Syst. Evol. Microbiol.">
        <title>The Global Catalogue of Microorganisms (GCM) 10K type strain sequencing project: providing services to taxonomists for standard genome sequencing and annotation.</title>
        <authorList>
            <consortium name="The Broad Institute Genomics Platform"/>
            <consortium name="The Broad Institute Genome Sequencing Center for Infectious Disease"/>
            <person name="Wu L."/>
            <person name="Ma J."/>
        </authorList>
    </citation>
    <scope>NUCLEOTIDE SEQUENCE [LARGE SCALE GENOMIC DNA]</scope>
    <source>
        <strain evidence="4">CCUG 48316</strain>
    </source>
</reference>